<dbReference type="InParanoid" id="A0A1D3CU06"/>
<evidence type="ECO:0000256" key="6">
    <source>
        <dbReference type="RuleBase" id="RU000641"/>
    </source>
</evidence>
<comment type="function">
    <text evidence="6">This protein is an auxiliary protein of DNA polymerase delta and is involved in the control of eukaryotic DNA replication by increasing the polymerase's processivity during elongation of the leading strand.</text>
</comment>
<organism evidence="11 12">
    <name type="scientific">Cyclospora cayetanensis</name>
    <dbReference type="NCBI Taxonomy" id="88456"/>
    <lineage>
        <taxon>Eukaryota</taxon>
        <taxon>Sar</taxon>
        <taxon>Alveolata</taxon>
        <taxon>Apicomplexa</taxon>
        <taxon>Conoidasida</taxon>
        <taxon>Coccidia</taxon>
        <taxon>Eucoccidiorida</taxon>
        <taxon>Eimeriorina</taxon>
        <taxon>Eimeriidae</taxon>
        <taxon>Cyclospora</taxon>
    </lineage>
</organism>
<dbReference type="PROSITE" id="PS01251">
    <property type="entry name" value="PCNA_1"/>
    <property type="match status" value="1"/>
</dbReference>
<dbReference type="InterPro" id="IPR022648">
    <property type="entry name" value="Pr_cel_nuc_antig_N"/>
</dbReference>
<dbReference type="GO" id="GO:0030337">
    <property type="term" value="F:DNA polymerase processivity factor activity"/>
    <property type="evidence" value="ECO:0007669"/>
    <property type="project" value="InterPro"/>
</dbReference>
<dbReference type="CDD" id="cd00577">
    <property type="entry name" value="PCNA"/>
    <property type="match status" value="1"/>
</dbReference>
<dbReference type="GO" id="GO:0006275">
    <property type="term" value="P:regulation of DNA replication"/>
    <property type="evidence" value="ECO:0007669"/>
    <property type="project" value="InterPro"/>
</dbReference>
<sequence length="325" mass="35721">MLEARLQNAVVLKRVFEAMTCLVSEVNLDCDETGLKLQSMDQSHVALVSLKLEDVGFLHYRCDRPRSLGLNMASVVKVFKLCSGQDTVSVQNEDEGDSITFVFENNGSGIKVDCLCKIQSVFNAGICVAAEEKTSTFSLCLMGIEQESLGVPDEEESDVVITFSAKEFASVVNNLKEFSDSVRIDVDKNGVKFITNGDIGRGQIVLKPREGNSDDDLDVGVDIKVNHPVSQTYAVKYLVFFSKAASLSNSCTLSLTAHRPIAVKFDILDPIQGESRSSAPKLGHFKFYLAPKMDDEEVDNMAADDMQAEEPKAEGQVKPEEDREE</sequence>
<dbReference type="GO" id="GO:0019985">
    <property type="term" value="P:translesion synthesis"/>
    <property type="evidence" value="ECO:0007669"/>
    <property type="project" value="TreeGrafter"/>
</dbReference>
<dbReference type="PROSITE" id="PS00293">
    <property type="entry name" value="PCNA_2"/>
    <property type="match status" value="1"/>
</dbReference>
<evidence type="ECO:0000256" key="3">
    <source>
        <dbReference type="ARBA" id="ARBA00022705"/>
    </source>
</evidence>
<dbReference type="PRINTS" id="PR00339">
    <property type="entry name" value="PCNACYCLIN"/>
</dbReference>
<evidence type="ECO:0000256" key="1">
    <source>
        <dbReference type="ARBA" id="ARBA00004123"/>
    </source>
</evidence>
<dbReference type="InterPro" id="IPR000730">
    <property type="entry name" value="Pr_cel_nuc_antig"/>
</dbReference>
<dbReference type="Gene3D" id="3.70.10.10">
    <property type="match status" value="1"/>
</dbReference>
<dbReference type="Pfam" id="PF00705">
    <property type="entry name" value="PCNA_N"/>
    <property type="match status" value="1"/>
</dbReference>
<dbReference type="FunCoup" id="A0A1D3CU06">
    <property type="interactions" value="414"/>
</dbReference>
<evidence type="ECO:0000313" key="11">
    <source>
        <dbReference type="EMBL" id="OEH74679.1"/>
    </source>
</evidence>
<feature type="compositionally biased region" description="Basic and acidic residues" evidence="8">
    <location>
        <begin position="309"/>
        <end position="325"/>
    </location>
</feature>
<dbReference type="NCBIfam" id="TIGR00590">
    <property type="entry name" value="pcna"/>
    <property type="match status" value="1"/>
</dbReference>
<evidence type="ECO:0000256" key="4">
    <source>
        <dbReference type="ARBA" id="ARBA00023125"/>
    </source>
</evidence>
<evidence type="ECO:0000256" key="7">
    <source>
        <dbReference type="RuleBase" id="RU003671"/>
    </source>
</evidence>
<evidence type="ECO:0000256" key="5">
    <source>
        <dbReference type="ARBA" id="ARBA00023242"/>
    </source>
</evidence>
<feature type="region of interest" description="Disordered" evidence="8">
    <location>
        <begin position="296"/>
        <end position="325"/>
    </location>
</feature>
<accession>A0A1D3CU06</accession>
<dbReference type="InterPro" id="IPR022649">
    <property type="entry name" value="Pr_cel_nuc_antig_C"/>
</dbReference>
<dbReference type="VEuPathDB" id="ToxoDB:cyc_04581"/>
<proteinExistence type="inferred from homology"/>
<dbReference type="GO" id="GO:0043626">
    <property type="term" value="C:PCNA complex"/>
    <property type="evidence" value="ECO:0007669"/>
    <property type="project" value="TreeGrafter"/>
</dbReference>
<feature type="domain" description="Proliferating cell nuclear antigen PCNA N-terminal" evidence="9">
    <location>
        <begin position="1"/>
        <end position="108"/>
    </location>
</feature>
<evidence type="ECO:0000256" key="2">
    <source>
        <dbReference type="ARBA" id="ARBA00010462"/>
    </source>
</evidence>
<gene>
    <name evidence="11" type="ORF">cyc_04581</name>
</gene>
<comment type="similarity">
    <text evidence="2 7">Belongs to the PCNA family.</text>
</comment>
<keyword evidence="3 7" id="KW-0235">DNA replication</keyword>
<dbReference type="InterPro" id="IPR046938">
    <property type="entry name" value="DNA_clamp_sf"/>
</dbReference>
<evidence type="ECO:0000313" key="12">
    <source>
        <dbReference type="Proteomes" id="UP000095192"/>
    </source>
</evidence>
<dbReference type="VEuPathDB" id="ToxoDB:LOC34621096"/>
<dbReference type="FunFam" id="3.10.150.10:FF:000006">
    <property type="entry name" value="Proliferating cell nuclear antigen"/>
    <property type="match status" value="1"/>
</dbReference>
<dbReference type="PANTHER" id="PTHR11352:SF0">
    <property type="entry name" value="PROLIFERATING CELL NUCLEAR ANTIGEN"/>
    <property type="match status" value="1"/>
</dbReference>
<dbReference type="EMBL" id="JROU02001965">
    <property type="protein sequence ID" value="OEH74679.1"/>
    <property type="molecule type" value="Genomic_DNA"/>
</dbReference>
<protein>
    <recommendedName>
        <fullName evidence="6">DNA sliding clamp PCNA</fullName>
    </recommendedName>
</protein>
<keyword evidence="4 7" id="KW-0238">DNA-binding</keyword>
<evidence type="ECO:0000259" key="10">
    <source>
        <dbReference type="Pfam" id="PF02747"/>
    </source>
</evidence>
<dbReference type="AlphaFoldDB" id="A0A1D3CU06"/>
<evidence type="ECO:0000256" key="8">
    <source>
        <dbReference type="SAM" id="MobiDB-lite"/>
    </source>
</evidence>
<dbReference type="PANTHER" id="PTHR11352">
    <property type="entry name" value="PROLIFERATING CELL NUCLEAR ANTIGEN"/>
    <property type="match status" value="1"/>
</dbReference>
<feature type="domain" description="Proliferating cell nuclear antigen PCNA C-terminal" evidence="10">
    <location>
        <begin position="154"/>
        <end position="269"/>
    </location>
</feature>
<dbReference type="Pfam" id="PF02747">
    <property type="entry name" value="PCNA_C"/>
    <property type="match status" value="1"/>
</dbReference>
<reference evidence="11 12" key="1">
    <citation type="journal article" date="2016" name="BMC Genomics">
        <title>Comparative genomics reveals Cyclospora cayetanensis possesses coccidia-like metabolism and invasion components but unique surface antigens.</title>
        <authorList>
            <person name="Liu S."/>
            <person name="Wang L."/>
            <person name="Zheng H."/>
            <person name="Xu Z."/>
            <person name="Roellig D.M."/>
            <person name="Li N."/>
            <person name="Frace M.A."/>
            <person name="Tang K."/>
            <person name="Arrowood M.J."/>
            <person name="Moss D.M."/>
            <person name="Zhang L."/>
            <person name="Feng Y."/>
            <person name="Xiao L."/>
        </authorList>
    </citation>
    <scope>NUCLEOTIDE SEQUENCE [LARGE SCALE GENOMIC DNA]</scope>
    <source>
        <strain evidence="11 12">CHN_HEN01</strain>
    </source>
</reference>
<dbReference type="InterPro" id="IPR022659">
    <property type="entry name" value="Pr_cel_nuc_antig_CS"/>
</dbReference>
<dbReference type="HAMAP" id="MF_00317">
    <property type="entry name" value="DNApol_clamp_arch"/>
    <property type="match status" value="1"/>
</dbReference>
<dbReference type="Proteomes" id="UP000095192">
    <property type="component" value="Unassembled WGS sequence"/>
</dbReference>
<comment type="caution">
    <text evidence="11">The sequence shown here is derived from an EMBL/GenBank/DDBJ whole genome shotgun (WGS) entry which is preliminary data.</text>
</comment>
<dbReference type="GO" id="GO:0003677">
    <property type="term" value="F:DNA binding"/>
    <property type="evidence" value="ECO:0007669"/>
    <property type="project" value="UniProtKB-KW"/>
</dbReference>
<dbReference type="GO" id="GO:0006272">
    <property type="term" value="P:leading strand elongation"/>
    <property type="evidence" value="ECO:0007669"/>
    <property type="project" value="TreeGrafter"/>
</dbReference>
<name>A0A1D3CU06_9EIME</name>
<comment type="subcellular location">
    <subcellularLocation>
        <location evidence="1 6">Nucleus</location>
    </subcellularLocation>
</comment>
<keyword evidence="12" id="KW-1185">Reference proteome</keyword>
<keyword evidence="5 6" id="KW-0539">Nucleus</keyword>
<dbReference type="SUPFAM" id="SSF55979">
    <property type="entry name" value="DNA clamp"/>
    <property type="match status" value="2"/>
</dbReference>
<dbReference type="GO" id="GO:0006298">
    <property type="term" value="P:mismatch repair"/>
    <property type="evidence" value="ECO:0007669"/>
    <property type="project" value="TreeGrafter"/>
</dbReference>
<evidence type="ECO:0000259" key="9">
    <source>
        <dbReference type="Pfam" id="PF00705"/>
    </source>
</evidence>